<gene>
    <name evidence="1" type="ORF">LMG32879_003223</name>
</gene>
<organism evidence="1 2">
    <name type="scientific">Brytella acorum</name>
    <dbReference type="NCBI Taxonomy" id="2959299"/>
    <lineage>
        <taxon>Bacteria</taxon>
        <taxon>Pseudomonadati</taxon>
        <taxon>Pseudomonadota</taxon>
        <taxon>Alphaproteobacteria</taxon>
        <taxon>Acetobacterales</taxon>
        <taxon>Acetobacteraceae</taxon>
        <taxon>Brytella</taxon>
    </lineage>
</organism>
<comment type="caution">
    <text evidence="1">The sequence shown here is derived from an EMBL/GenBank/DDBJ whole genome shotgun (WGS) entry which is preliminary data.</text>
</comment>
<accession>A0AA35UZI6</accession>
<evidence type="ECO:0000313" key="2">
    <source>
        <dbReference type="Proteomes" id="UP001176960"/>
    </source>
</evidence>
<evidence type="ECO:0000313" key="1">
    <source>
        <dbReference type="EMBL" id="CAI9122357.1"/>
    </source>
</evidence>
<keyword evidence="2" id="KW-1185">Reference proteome</keyword>
<dbReference type="Proteomes" id="UP001176960">
    <property type="component" value="Unassembled WGS sequence"/>
</dbReference>
<dbReference type="RefSeq" id="WP_289843978.1">
    <property type="nucleotide sequence ID" value="NZ_CATKSH010000053.1"/>
</dbReference>
<protein>
    <submittedName>
        <fullName evidence="1">Uncharacterized protein</fullName>
    </submittedName>
</protein>
<name>A0AA35UZI6_9PROT</name>
<proteinExistence type="predicted"/>
<dbReference type="EMBL" id="CATKSH010000053">
    <property type="protein sequence ID" value="CAI9122357.1"/>
    <property type="molecule type" value="Genomic_DNA"/>
</dbReference>
<sequence length="67" mass="7485">MSIMRKVQKDVDDLELSYGAGAITEAAGLASHARANGMDAMERHWTLVEAALRRRSDSTQETSWQTY</sequence>
<reference evidence="1" key="1">
    <citation type="submission" date="2023-03" db="EMBL/GenBank/DDBJ databases">
        <authorList>
            <person name="Cleenwerck I."/>
        </authorList>
    </citation>
    <scope>NUCLEOTIDE SEQUENCE</scope>
    <source>
        <strain evidence="1">LMG 32879</strain>
    </source>
</reference>
<dbReference type="AlphaFoldDB" id="A0AA35UZI6"/>